<accession>A0A8H3TNY1</accession>
<evidence type="ECO:0000256" key="4">
    <source>
        <dbReference type="ARBA" id="ARBA00017144"/>
    </source>
</evidence>
<dbReference type="Proteomes" id="UP000620104">
    <property type="component" value="Unassembled WGS sequence"/>
</dbReference>
<keyword evidence="7" id="KW-0547">Nucleotide-binding</keyword>
<dbReference type="OrthoDB" id="425602at2759"/>
<keyword evidence="8" id="KW-0418">Kinase</keyword>
<evidence type="ECO:0000313" key="11">
    <source>
        <dbReference type="EMBL" id="GHJ83850.1"/>
    </source>
</evidence>
<evidence type="ECO:0000256" key="1">
    <source>
        <dbReference type="ARBA" id="ARBA00004992"/>
    </source>
</evidence>
<dbReference type="GO" id="GO:0005524">
    <property type="term" value="F:ATP binding"/>
    <property type="evidence" value="ECO:0007669"/>
    <property type="project" value="UniProtKB-KW"/>
</dbReference>
<gene>
    <name evidence="11" type="ORF">NliqN6_0252</name>
</gene>
<evidence type="ECO:0000256" key="5">
    <source>
        <dbReference type="ARBA" id="ARBA00022679"/>
    </source>
</evidence>
<evidence type="ECO:0000256" key="6">
    <source>
        <dbReference type="ARBA" id="ARBA00022727"/>
    </source>
</evidence>
<dbReference type="EMBL" id="BLZA01000005">
    <property type="protein sequence ID" value="GHJ83850.1"/>
    <property type="molecule type" value="Genomic_DNA"/>
</dbReference>
<dbReference type="GO" id="GO:0006233">
    <property type="term" value="P:dTDP biosynthetic process"/>
    <property type="evidence" value="ECO:0007669"/>
    <property type="project" value="InterPro"/>
</dbReference>
<dbReference type="InterPro" id="IPR018094">
    <property type="entry name" value="Thymidylate_kinase"/>
</dbReference>
<dbReference type="InterPro" id="IPR027417">
    <property type="entry name" value="P-loop_NTPase"/>
</dbReference>
<organism evidence="11 12">
    <name type="scientific">Naganishia liquefaciens</name>
    <dbReference type="NCBI Taxonomy" id="104408"/>
    <lineage>
        <taxon>Eukaryota</taxon>
        <taxon>Fungi</taxon>
        <taxon>Dikarya</taxon>
        <taxon>Basidiomycota</taxon>
        <taxon>Agaricomycotina</taxon>
        <taxon>Tremellomycetes</taxon>
        <taxon>Filobasidiales</taxon>
        <taxon>Filobasidiaceae</taxon>
        <taxon>Naganishia</taxon>
    </lineage>
</organism>
<dbReference type="GO" id="GO:0005829">
    <property type="term" value="C:cytosol"/>
    <property type="evidence" value="ECO:0007669"/>
    <property type="project" value="TreeGrafter"/>
</dbReference>
<keyword evidence="12" id="KW-1185">Reference proteome</keyword>
<evidence type="ECO:0000259" key="10">
    <source>
        <dbReference type="Pfam" id="PF02223"/>
    </source>
</evidence>
<reference evidence="11" key="1">
    <citation type="submission" date="2020-07" db="EMBL/GenBank/DDBJ databases">
        <title>Draft Genome Sequence of a Deep-Sea Yeast, Naganishia (Cryptococcus) liquefaciens strain N6.</title>
        <authorList>
            <person name="Han Y.W."/>
            <person name="Kajitani R."/>
            <person name="Morimoto H."/>
            <person name="Parhat M."/>
            <person name="Tsubouchi H."/>
            <person name="Bakenova O."/>
            <person name="Ogata M."/>
            <person name="Argunhan B."/>
            <person name="Aoki R."/>
            <person name="Kajiwara S."/>
            <person name="Itoh T."/>
            <person name="Iwasaki H."/>
        </authorList>
    </citation>
    <scope>NUCLEOTIDE SEQUENCE</scope>
    <source>
        <strain evidence="11">N6</strain>
    </source>
</reference>
<dbReference type="InterPro" id="IPR039430">
    <property type="entry name" value="Thymidylate_kin-like_dom"/>
</dbReference>
<evidence type="ECO:0000256" key="2">
    <source>
        <dbReference type="ARBA" id="ARBA00009776"/>
    </source>
</evidence>
<dbReference type="Pfam" id="PF02223">
    <property type="entry name" value="Thymidylate_kin"/>
    <property type="match status" value="1"/>
</dbReference>
<dbReference type="SUPFAM" id="SSF52540">
    <property type="entry name" value="P-loop containing nucleoside triphosphate hydrolases"/>
    <property type="match status" value="1"/>
</dbReference>
<keyword evidence="9" id="KW-0067">ATP-binding</keyword>
<keyword evidence="6" id="KW-0545">Nucleotide biosynthesis</keyword>
<name>A0A8H3TNY1_9TREE</name>
<dbReference type="GO" id="GO:0006227">
    <property type="term" value="P:dUDP biosynthetic process"/>
    <property type="evidence" value="ECO:0007669"/>
    <property type="project" value="TreeGrafter"/>
</dbReference>
<dbReference type="AlphaFoldDB" id="A0A8H3TNY1"/>
<evidence type="ECO:0000256" key="9">
    <source>
        <dbReference type="ARBA" id="ARBA00022840"/>
    </source>
</evidence>
<dbReference type="NCBIfam" id="TIGR00041">
    <property type="entry name" value="DTMP_kinase"/>
    <property type="match status" value="1"/>
</dbReference>
<evidence type="ECO:0000256" key="8">
    <source>
        <dbReference type="ARBA" id="ARBA00022777"/>
    </source>
</evidence>
<dbReference type="FunFam" id="3.40.50.300:FF:000679">
    <property type="entry name" value="Thymidylate kinase"/>
    <property type="match status" value="1"/>
</dbReference>
<dbReference type="GO" id="GO:0004798">
    <property type="term" value="F:dTMP kinase activity"/>
    <property type="evidence" value="ECO:0007669"/>
    <property type="project" value="UniProtKB-EC"/>
</dbReference>
<dbReference type="CDD" id="cd01672">
    <property type="entry name" value="TMPK"/>
    <property type="match status" value="1"/>
</dbReference>
<feature type="domain" description="Thymidylate kinase-like" evidence="10">
    <location>
        <begin position="10"/>
        <end position="194"/>
    </location>
</feature>
<protein>
    <recommendedName>
        <fullName evidence="4">Thymidylate kinase</fullName>
        <ecNumber evidence="3">2.7.4.9</ecNumber>
    </recommendedName>
</protein>
<evidence type="ECO:0000256" key="7">
    <source>
        <dbReference type="ARBA" id="ARBA00022741"/>
    </source>
</evidence>
<dbReference type="GO" id="GO:0005634">
    <property type="term" value="C:nucleus"/>
    <property type="evidence" value="ECO:0007669"/>
    <property type="project" value="TreeGrafter"/>
</dbReference>
<evidence type="ECO:0000313" key="12">
    <source>
        <dbReference type="Proteomes" id="UP000620104"/>
    </source>
</evidence>
<dbReference type="Gene3D" id="3.40.50.300">
    <property type="entry name" value="P-loop containing nucleotide triphosphate hydrolases"/>
    <property type="match status" value="1"/>
</dbReference>
<dbReference type="PANTHER" id="PTHR10344:SF1">
    <property type="entry name" value="THYMIDYLATE KINASE"/>
    <property type="match status" value="1"/>
</dbReference>
<proteinExistence type="inferred from homology"/>
<comment type="similarity">
    <text evidence="2">Belongs to the thymidylate kinase family.</text>
</comment>
<dbReference type="EC" id="2.7.4.9" evidence="3"/>
<keyword evidence="5" id="KW-0808">Transferase</keyword>
<dbReference type="HAMAP" id="MF_00165">
    <property type="entry name" value="Thymidylate_kinase"/>
    <property type="match status" value="1"/>
</dbReference>
<dbReference type="GO" id="GO:0004550">
    <property type="term" value="F:nucleoside diphosphate kinase activity"/>
    <property type="evidence" value="ECO:0007669"/>
    <property type="project" value="TreeGrafter"/>
</dbReference>
<dbReference type="GO" id="GO:0006235">
    <property type="term" value="P:dTTP biosynthetic process"/>
    <property type="evidence" value="ECO:0007669"/>
    <property type="project" value="TreeGrafter"/>
</dbReference>
<sequence>MAPRGAFIVFEGLDRCGKTTQVDQLAERLRRDGRQVRCCKFPDRTTAIGQTINSYLLSQTEMDDHAIHLLFAANRWECSKSIEDDLAKGITIIADRYAFSGIAFSAAKGLDRTWLATPDTTLPAPDLILYLSLSTQAAAARASYGEERYESLALQERVGMEFEAVRRRVEEFEGRSGVWVGVDAAGTIEEVAGRIWGVAGTLEVQGNVKKLWV</sequence>
<evidence type="ECO:0000256" key="3">
    <source>
        <dbReference type="ARBA" id="ARBA00012980"/>
    </source>
</evidence>
<comment type="caution">
    <text evidence="11">The sequence shown here is derived from an EMBL/GenBank/DDBJ whole genome shotgun (WGS) entry which is preliminary data.</text>
</comment>
<comment type="pathway">
    <text evidence="1">Pyrimidine metabolism; dTTP biosynthesis.</text>
</comment>
<dbReference type="PANTHER" id="PTHR10344">
    <property type="entry name" value="THYMIDYLATE KINASE"/>
    <property type="match status" value="1"/>
</dbReference>